<dbReference type="Gene3D" id="3.90.580.10">
    <property type="entry name" value="Zinc finger, CHC2-type domain"/>
    <property type="match status" value="1"/>
</dbReference>
<dbReference type="Proteomes" id="UP000033769">
    <property type="component" value="Unassembled WGS sequence"/>
</dbReference>
<dbReference type="Gene3D" id="2.30.30.940">
    <property type="match status" value="1"/>
</dbReference>
<dbReference type="GO" id="GO:0008270">
    <property type="term" value="F:zinc ion binding"/>
    <property type="evidence" value="ECO:0007669"/>
    <property type="project" value="InterPro"/>
</dbReference>
<organism evidence="3 4">
    <name type="scientific">Orientia tsutsugamushi str. Gilliam</name>
    <dbReference type="NCBI Taxonomy" id="1359184"/>
    <lineage>
        <taxon>Bacteria</taxon>
        <taxon>Pseudomonadati</taxon>
        <taxon>Pseudomonadota</taxon>
        <taxon>Alphaproteobacteria</taxon>
        <taxon>Rickettsiales</taxon>
        <taxon>Rickettsiaceae</taxon>
        <taxon>Rickettsieae</taxon>
        <taxon>Orientia</taxon>
    </lineage>
</organism>
<evidence type="ECO:0000313" key="4">
    <source>
        <dbReference type="Proteomes" id="UP000033769"/>
    </source>
</evidence>
<gene>
    <name evidence="3" type="ORF">OTSGILL_0272</name>
</gene>
<accession>A0A0F3MEF7</accession>
<evidence type="ECO:0000256" key="2">
    <source>
        <dbReference type="SAM" id="MobiDB-lite"/>
    </source>
</evidence>
<feature type="region of interest" description="Disordered" evidence="2">
    <location>
        <begin position="1"/>
        <end position="25"/>
    </location>
</feature>
<dbReference type="Gene3D" id="3.40.50.300">
    <property type="entry name" value="P-loop containing nucleotide triphosphate hydrolases"/>
    <property type="match status" value="1"/>
</dbReference>
<dbReference type="GO" id="GO:0003677">
    <property type="term" value="F:DNA binding"/>
    <property type="evidence" value="ECO:0007669"/>
    <property type="project" value="InterPro"/>
</dbReference>
<evidence type="ECO:0000313" key="3">
    <source>
        <dbReference type="EMBL" id="KJV54115.1"/>
    </source>
</evidence>
<dbReference type="EMBL" id="LANO01000002">
    <property type="protein sequence ID" value="KJV54115.1"/>
    <property type="molecule type" value="Genomic_DNA"/>
</dbReference>
<feature type="coiled-coil region" evidence="1">
    <location>
        <begin position="228"/>
        <end position="270"/>
    </location>
</feature>
<dbReference type="AlphaFoldDB" id="A0A0F3MEF7"/>
<dbReference type="PATRIC" id="fig|1359184.3.peg.829"/>
<reference evidence="3 4" key="1">
    <citation type="submission" date="2015-02" db="EMBL/GenBank/DDBJ databases">
        <title>Genome Sequencing of Rickettsiales.</title>
        <authorList>
            <person name="Daugherty S.C."/>
            <person name="Su Q."/>
            <person name="Abolude K."/>
            <person name="Beier-Sexton M."/>
            <person name="Carlyon J.A."/>
            <person name="Carter R."/>
            <person name="Day N.P."/>
            <person name="Dumler S.J."/>
            <person name="Dyachenko V."/>
            <person name="Godinez A."/>
            <person name="Kurtti T.J."/>
            <person name="Lichay M."/>
            <person name="Mullins K.E."/>
            <person name="Ott S."/>
            <person name="Pappas-Brown V."/>
            <person name="Paris D.H."/>
            <person name="Patel P."/>
            <person name="Richards A.L."/>
            <person name="Sadzewicz L."/>
            <person name="Sears K."/>
            <person name="Seidman D."/>
            <person name="Sengamalay N."/>
            <person name="Stenos J."/>
            <person name="Tallon L.J."/>
            <person name="Vincent G."/>
            <person name="Fraser C.M."/>
            <person name="Munderloh U."/>
            <person name="Dunning-Hotopp J.C."/>
        </authorList>
    </citation>
    <scope>NUCLEOTIDE SEQUENCE [LARGE SCALE GENOMIC DNA]</scope>
    <source>
        <strain evidence="3 4">Gilliam</strain>
    </source>
</reference>
<dbReference type="InterPro" id="IPR027417">
    <property type="entry name" value="P-loop_NTPase"/>
</dbReference>
<protein>
    <submittedName>
        <fullName evidence="3">Putative conjugative transfer protein TraI</fullName>
    </submittedName>
</protein>
<dbReference type="InterPro" id="IPR036977">
    <property type="entry name" value="DNA_primase_Znf_CHC2"/>
</dbReference>
<keyword evidence="1" id="KW-0175">Coiled coil</keyword>
<comment type="caution">
    <text evidence="3">The sequence shown here is derived from an EMBL/GenBank/DDBJ whole genome shotgun (WGS) entry which is preliminary data.</text>
</comment>
<dbReference type="GO" id="GO:0006260">
    <property type="term" value="P:DNA replication"/>
    <property type="evidence" value="ECO:0007669"/>
    <property type="project" value="InterPro"/>
</dbReference>
<evidence type="ECO:0000256" key="1">
    <source>
        <dbReference type="SAM" id="Coils"/>
    </source>
</evidence>
<dbReference type="SUPFAM" id="SSF57783">
    <property type="entry name" value="Zinc beta-ribbon"/>
    <property type="match status" value="1"/>
</dbReference>
<name>A0A0F3MEF7_ORITS</name>
<feature type="compositionally biased region" description="Low complexity" evidence="2">
    <location>
        <begin position="7"/>
        <end position="16"/>
    </location>
</feature>
<proteinExistence type="predicted"/>
<sequence>MTDKINDSNNFNNIHNSKTDIENPKANSLNHNVAVKLINGDIADGIVLLSDNNSLRADNTLKESINQLINDWKNSKFELQDRLIIAGHKEAENINQNIRNYMKENGDLKGPEYSILISGAESKKYANYMAGDRIVFQTNDKDLQIQNSEFATLVSIDENKFVAKTDTGNEVSFDLNKISFKHGYATTVCNPQTAVKKDVYVLHNNGVGIESSNISMIGNAEQVRLYYNVQATKNVANLIEQLSTAKTDSINSKEENNDVQANEVRQYQSAQNYRKNDYYSNSEEDLQKLRDAIAYRADTIACDLLGDPNKRLSRYGKLRWGDTGKIQVTTEGKYAGKWYDFSTGQKGDLLSLAQRERGYSFFEAKEYLKSMVGMSNISQRYQRPPKTDDSQQYTQQPESVKIAKVQNLYERSSRIHGYEIDTSPSAEVEIVKKYLENRGITFDKSTASSDLKASILFDTQTRENYTSIYSICKKFKRRNYRSTGRISKFGRR</sequence>